<organism evidence="2">
    <name type="scientific">bioreactor metagenome</name>
    <dbReference type="NCBI Taxonomy" id="1076179"/>
    <lineage>
        <taxon>unclassified sequences</taxon>
        <taxon>metagenomes</taxon>
        <taxon>ecological metagenomes</taxon>
    </lineage>
</organism>
<proteinExistence type="predicted"/>
<dbReference type="EMBL" id="VSSQ01045272">
    <property type="protein sequence ID" value="MPM99161.1"/>
    <property type="molecule type" value="Genomic_DNA"/>
</dbReference>
<accession>A0A645ECT7</accession>
<sequence>MGQAQENRKRHADPGRRFKGRAENSARAHKEREGPEKSRQGGVRLGFPAGRAEKGGGGIRGIYRGAEPK</sequence>
<evidence type="ECO:0000256" key="1">
    <source>
        <dbReference type="SAM" id="MobiDB-lite"/>
    </source>
</evidence>
<feature type="compositionally biased region" description="Basic and acidic residues" evidence="1">
    <location>
        <begin position="12"/>
        <end position="39"/>
    </location>
</feature>
<feature type="region of interest" description="Disordered" evidence="1">
    <location>
        <begin position="1"/>
        <end position="69"/>
    </location>
</feature>
<comment type="caution">
    <text evidence="2">The sequence shown here is derived from an EMBL/GenBank/DDBJ whole genome shotgun (WGS) entry which is preliminary data.</text>
</comment>
<reference evidence="2" key="1">
    <citation type="submission" date="2019-08" db="EMBL/GenBank/DDBJ databases">
        <authorList>
            <person name="Kucharzyk K."/>
            <person name="Murdoch R.W."/>
            <person name="Higgins S."/>
            <person name="Loffler F."/>
        </authorList>
    </citation>
    <scope>NUCLEOTIDE SEQUENCE</scope>
</reference>
<name>A0A645ECT7_9ZZZZ</name>
<dbReference type="AlphaFoldDB" id="A0A645ECT7"/>
<gene>
    <name evidence="2" type="ORF">SDC9_146352</name>
</gene>
<evidence type="ECO:0000313" key="2">
    <source>
        <dbReference type="EMBL" id="MPM99161.1"/>
    </source>
</evidence>
<protein>
    <submittedName>
        <fullName evidence="2">Uncharacterized protein</fullName>
    </submittedName>
</protein>